<dbReference type="STRING" id="1743168.A8O14_09415"/>
<dbReference type="GO" id="GO:0005829">
    <property type="term" value="C:cytosol"/>
    <property type="evidence" value="ECO:0007669"/>
    <property type="project" value="TreeGrafter"/>
</dbReference>
<organism evidence="1 2">
    <name type="scientific">Polynucleobacter wuianus</name>
    <dbReference type="NCBI Taxonomy" id="1743168"/>
    <lineage>
        <taxon>Bacteria</taxon>
        <taxon>Pseudomonadati</taxon>
        <taxon>Pseudomonadota</taxon>
        <taxon>Betaproteobacteria</taxon>
        <taxon>Burkholderiales</taxon>
        <taxon>Burkholderiaceae</taxon>
        <taxon>Polynucleobacter</taxon>
    </lineage>
</organism>
<proteinExistence type="predicted"/>
<evidence type="ECO:0000313" key="1">
    <source>
        <dbReference type="EMBL" id="ANJ00273.1"/>
    </source>
</evidence>
<dbReference type="PROSITE" id="PS51197">
    <property type="entry name" value="HTH_RRF2_2"/>
    <property type="match status" value="1"/>
</dbReference>
<dbReference type="InterPro" id="IPR036388">
    <property type="entry name" value="WH-like_DNA-bd_sf"/>
</dbReference>
<evidence type="ECO:0008006" key="3">
    <source>
        <dbReference type="Google" id="ProtNLM"/>
    </source>
</evidence>
<evidence type="ECO:0000313" key="2">
    <source>
        <dbReference type="Proteomes" id="UP000078463"/>
    </source>
</evidence>
<name>A0A191UH11_9BURK</name>
<dbReference type="OrthoDB" id="9795923at2"/>
<gene>
    <name evidence="1" type="ORF">A8O14_09415</name>
</gene>
<reference evidence="2" key="1">
    <citation type="submission" date="2016-05" db="EMBL/GenBank/DDBJ databases">
        <title>Polynucleobacter sp. QLW-P1FAT50C-4 genome.</title>
        <authorList>
            <person name="Hahn M.W."/>
        </authorList>
    </citation>
    <scope>NUCLEOTIDE SEQUENCE [LARGE SCALE GENOMIC DNA]</scope>
    <source>
        <strain evidence="2">QLW-P1FAT50C-4</strain>
    </source>
</reference>
<dbReference type="Pfam" id="PF02082">
    <property type="entry name" value="Rrf2"/>
    <property type="match status" value="1"/>
</dbReference>
<dbReference type="PANTHER" id="PTHR33221:SF15">
    <property type="entry name" value="HTH-TYPE TRANSCRIPTIONAL REGULATOR YWGB-RELATED"/>
    <property type="match status" value="1"/>
</dbReference>
<dbReference type="InterPro" id="IPR036390">
    <property type="entry name" value="WH_DNA-bd_sf"/>
</dbReference>
<dbReference type="Proteomes" id="UP000078463">
    <property type="component" value="Chromosome"/>
</dbReference>
<dbReference type="Gene3D" id="1.10.10.10">
    <property type="entry name" value="Winged helix-like DNA-binding domain superfamily/Winged helix DNA-binding domain"/>
    <property type="match status" value="1"/>
</dbReference>
<dbReference type="InterPro" id="IPR000944">
    <property type="entry name" value="Tscrpt_reg_Rrf2"/>
</dbReference>
<keyword evidence="2" id="KW-1185">Reference proteome</keyword>
<dbReference type="GO" id="GO:0003700">
    <property type="term" value="F:DNA-binding transcription factor activity"/>
    <property type="evidence" value="ECO:0007669"/>
    <property type="project" value="TreeGrafter"/>
</dbReference>
<dbReference type="AlphaFoldDB" id="A0A191UH11"/>
<accession>A0A191UH11</accession>
<dbReference type="SUPFAM" id="SSF46785">
    <property type="entry name" value="Winged helix' DNA-binding domain"/>
    <property type="match status" value="1"/>
</dbReference>
<sequence>MLKYINRSLEQTINTLIDITAYSRFGVPVRAIDIAKRQHLSLSRMEIVLSALKSAYLIRAAKGRRGGYYLAKDPQSMTMKDVFLAVNHSRSRKVVIADFAKEFVESFESYMRDCLSKIAVASSSKHARTSPFQIEIIPAWDSQKYQLQEISKKGKWDTQSVLITKAELQKAEKLGPNSIFDFSNYLQ</sequence>
<dbReference type="KEGG" id="pwu:A8O14_09415"/>
<dbReference type="EMBL" id="CP015922">
    <property type="protein sequence ID" value="ANJ00273.1"/>
    <property type="molecule type" value="Genomic_DNA"/>
</dbReference>
<dbReference type="PANTHER" id="PTHR33221">
    <property type="entry name" value="WINGED HELIX-TURN-HELIX TRANSCRIPTIONAL REGULATOR, RRF2 FAMILY"/>
    <property type="match status" value="1"/>
</dbReference>
<protein>
    <recommendedName>
        <fullName evidence="3">BadM/Rrf2 family transcriptional regulator</fullName>
    </recommendedName>
</protein>
<dbReference type="RefSeq" id="WP_068949276.1">
    <property type="nucleotide sequence ID" value="NZ_CP015922.1"/>
</dbReference>